<dbReference type="RefSeq" id="WP_055086280.1">
    <property type="nucleotide sequence ID" value="NZ_CXSU01000012.1"/>
</dbReference>
<evidence type="ECO:0000313" key="5">
    <source>
        <dbReference type="Proteomes" id="UP000049222"/>
    </source>
</evidence>
<evidence type="ECO:0000256" key="1">
    <source>
        <dbReference type="SAM" id="MobiDB-lite"/>
    </source>
</evidence>
<reference evidence="4 5" key="1">
    <citation type="submission" date="2015-07" db="EMBL/GenBank/DDBJ databases">
        <authorList>
            <person name="Noorani M."/>
        </authorList>
    </citation>
    <scope>NUCLEOTIDE SEQUENCE [LARGE SCALE GENOMIC DNA]</scope>
    <source>
        <strain evidence="4 5">CECT 7802</strain>
    </source>
</reference>
<evidence type="ECO:0000313" key="4">
    <source>
        <dbReference type="EMBL" id="CTQ50626.1"/>
    </source>
</evidence>
<dbReference type="AlphaFoldDB" id="A0A0M6YNP6"/>
<dbReference type="EMBL" id="CXSU01000012">
    <property type="protein sequence ID" value="CTQ50626.1"/>
    <property type="molecule type" value="Genomic_DNA"/>
</dbReference>
<dbReference type="Pfam" id="PF06904">
    <property type="entry name" value="Extensin-like_C"/>
    <property type="match status" value="1"/>
</dbReference>
<evidence type="ECO:0000259" key="3">
    <source>
        <dbReference type="Pfam" id="PF06904"/>
    </source>
</evidence>
<dbReference type="STRING" id="420998.JDO7802_02651"/>
<evidence type="ECO:0000256" key="2">
    <source>
        <dbReference type="SAM" id="SignalP"/>
    </source>
</evidence>
<keyword evidence="5" id="KW-1185">Reference proteome</keyword>
<name>A0A0M6YNP6_9RHOB</name>
<feature type="compositionally biased region" description="Polar residues" evidence="1">
    <location>
        <begin position="26"/>
        <end position="35"/>
    </location>
</feature>
<dbReference type="OrthoDB" id="9809788at2"/>
<organism evidence="4 5">
    <name type="scientific">Jannaschia donghaensis</name>
    <dbReference type="NCBI Taxonomy" id="420998"/>
    <lineage>
        <taxon>Bacteria</taxon>
        <taxon>Pseudomonadati</taxon>
        <taxon>Pseudomonadota</taxon>
        <taxon>Alphaproteobacteria</taxon>
        <taxon>Rhodobacterales</taxon>
        <taxon>Roseobacteraceae</taxon>
        <taxon>Jannaschia</taxon>
    </lineage>
</organism>
<feature type="domain" description="Extensin-like C-terminal" evidence="3">
    <location>
        <begin position="79"/>
        <end position="258"/>
    </location>
</feature>
<sequence>MIRLVVLMFAMGGAAMAQDLAPTVSSEPIQRSEASVPSAPVPDRPASDSAEAATDAPDAVSTKLGARDLLRLNDADYGTCLAALDDLGVVYTEAAPIIPADDVDCGIVRPLTVSEIAPGVSLIPEATLRCPAVRAVAEWTRDFVLPAAQRLGPDTTLAAMETASGYTCRRRNNRPDGKLSEHAFGNAIDILGFRFADRNPITVEPREGEGSIEESFQDAVRAAACLDFSTVLGPGSNASHDDHLHLDIIERSSGYRLCEQGGAAPE</sequence>
<proteinExistence type="predicted"/>
<dbReference type="Proteomes" id="UP000049222">
    <property type="component" value="Unassembled WGS sequence"/>
</dbReference>
<accession>A0A0M6YNP6</accession>
<feature type="signal peptide" evidence="2">
    <location>
        <begin position="1"/>
        <end position="17"/>
    </location>
</feature>
<protein>
    <recommendedName>
        <fullName evidence="3">Extensin-like C-terminal domain-containing protein</fullName>
    </recommendedName>
</protein>
<dbReference type="InterPro" id="IPR009683">
    <property type="entry name" value="Extensin-like_C"/>
</dbReference>
<feature type="region of interest" description="Disordered" evidence="1">
    <location>
        <begin position="26"/>
        <end position="58"/>
    </location>
</feature>
<feature type="chain" id="PRO_5005808250" description="Extensin-like C-terminal domain-containing protein" evidence="2">
    <location>
        <begin position="18"/>
        <end position="266"/>
    </location>
</feature>
<keyword evidence="2" id="KW-0732">Signal</keyword>
<gene>
    <name evidence="4" type="ORF">JDO7802_02651</name>
</gene>